<dbReference type="PANTHER" id="PTHR38123:SF1">
    <property type="entry name" value="HYDROPHOBIC SURFACE BINDING PROTEIN"/>
    <property type="match status" value="1"/>
</dbReference>
<keyword evidence="3" id="KW-1185">Reference proteome</keyword>
<proteinExistence type="predicted"/>
<evidence type="ECO:0000313" key="2">
    <source>
        <dbReference type="EMBL" id="KAK0457220.1"/>
    </source>
</evidence>
<dbReference type="Gene3D" id="1.20.1280.140">
    <property type="match status" value="1"/>
</dbReference>
<evidence type="ECO:0000256" key="1">
    <source>
        <dbReference type="SAM" id="SignalP"/>
    </source>
</evidence>
<dbReference type="GeneID" id="85363809"/>
<accession>A0AA39N4R2</accession>
<gene>
    <name evidence="2" type="ORF">EV420DRAFT_1748753</name>
</gene>
<protein>
    <recommendedName>
        <fullName evidence="4">Cell wall galactomannoprotein</fullName>
    </recommendedName>
</protein>
<comment type="caution">
    <text evidence="2">The sequence shown here is derived from an EMBL/GenBank/DDBJ whole genome shotgun (WGS) entry which is preliminary data.</text>
</comment>
<dbReference type="Proteomes" id="UP001175211">
    <property type="component" value="Unassembled WGS sequence"/>
</dbReference>
<dbReference type="PANTHER" id="PTHR38123">
    <property type="entry name" value="CELL WALL SERINE-THREONINE-RICH GALACTOMANNOPROTEIN MP1 (AFU_ORTHOLOGUE AFUA_4G03240)"/>
    <property type="match status" value="1"/>
</dbReference>
<organism evidence="2 3">
    <name type="scientific">Armillaria tabescens</name>
    <name type="common">Ringless honey mushroom</name>
    <name type="synonym">Agaricus tabescens</name>
    <dbReference type="NCBI Taxonomy" id="1929756"/>
    <lineage>
        <taxon>Eukaryota</taxon>
        <taxon>Fungi</taxon>
        <taxon>Dikarya</taxon>
        <taxon>Basidiomycota</taxon>
        <taxon>Agaricomycotina</taxon>
        <taxon>Agaricomycetes</taxon>
        <taxon>Agaricomycetidae</taxon>
        <taxon>Agaricales</taxon>
        <taxon>Marasmiineae</taxon>
        <taxon>Physalacriaceae</taxon>
        <taxon>Desarmillaria</taxon>
    </lineage>
</organism>
<keyword evidence="1" id="KW-0732">Signal</keyword>
<feature type="chain" id="PRO_5041202861" description="Cell wall galactomannoprotein" evidence="1">
    <location>
        <begin position="18"/>
        <end position="176"/>
    </location>
</feature>
<sequence length="176" mass="18414">MFSRILALLPLVSLAVANPLVARSEVDALKSALDGMASTVGDISTAVDAFESNVDSTHAFAVGSASQKLDNQIKEAIPLVPTHVVSDADGETICAAFTDFLPSLVDAFDKIVGCKSDFVAVHVVPFVCQIVEELAKDNAVFVSDLMAATPSAYKDCAQELSDTVSAETAKVQAAYC</sequence>
<dbReference type="AlphaFoldDB" id="A0AA39N4R2"/>
<evidence type="ECO:0008006" key="4">
    <source>
        <dbReference type="Google" id="ProtNLM"/>
    </source>
</evidence>
<dbReference type="EMBL" id="JAUEPS010000022">
    <property type="protein sequence ID" value="KAK0457220.1"/>
    <property type="molecule type" value="Genomic_DNA"/>
</dbReference>
<reference evidence="2" key="1">
    <citation type="submission" date="2023-06" db="EMBL/GenBank/DDBJ databases">
        <authorList>
            <consortium name="Lawrence Berkeley National Laboratory"/>
            <person name="Ahrendt S."/>
            <person name="Sahu N."/>
            <person name="Indic B."/>
            <person name="Wong-Bajracharya J."/>
            <person name="Merenyi Z."/>
            <person name="Ke H.-M."/>
            <person name="Monk M."/>
            <person name="Kocsube S."/>
            <person name="Drula E."/>
            <person name="Lipzen A."/>
            <person name="Balint B."/>
            <person name="Henrissat B."/>
            <person name="Andreopoulos B."/>
            <person name="Martin F.M."/>
            <person name="Harder C.B."/>
            <person name="Rigling D."/>
            <person name="Ford K.L."/>
            <person name="Foster G.D."/>
            <person name="Pangilinan J."/>
            <person name="Papanicolaou A."/>
            <person name="Barry K."/>
            <person name="LaButti K."/>
            <person name="Viragh M."/>
            <person name="Koriabine M."/>
            <person name="Yan M."/>
            <person name="Riley R."/>
            <person name="Champramary S."/>
            <person name="Plett K.L."/>
            <person name="Tsai I.J."/>
            <person name="Slot J."/>
            <person name="Sipos G."/>
            <person name="Plett J."/>
            <person name="Nagy L.G."/>
            <person name="Grigoriev I.V."/>
        </authorList>
    </citation>
    <scope>NUCLEOTIDE SEQUENCE</scope>
    <source>
        <strain evidence="2">CCBAS 213</strain>
    </source>
</reference>
<name>A0AA39N4R2_ARMTA</name>
<dbReference type="InterPro" id="IPR021054">
    <property type="entry name" value="Cell_wall_mannoprotein_1"/>
</dbReference>
<dbReference type="RefSeq" id="XP_060329535.1">
    <property type="nucleotide sequence ID" value="XM_060480261.1"/>
</dbReference>
<evidence type="ECO:0000313" key="3">
    <source>
        <dbReference type="Proteomes" id="UP001175211"/>
    </source>
</evidence>
<feature type="signal peptide" evidence="1">
    <location>
        <begin position="1"/>
        <end position="17"/>
    </location>
</feature>
<dbReference type="GO" id="GO:0005576">
    <property type="term" value="C:extracellular region"/>
    <property type="evidence" value="ECO:0007669"/>
    <property type="project" value="TreeGrafter"/>
</dbReference>
<dbReference type="Pfam" id="PF12296">
    <property type="entry name" value="HsbA"/>
    <property type="match status" value="1"/>
</dbReference>